<dbReference type="AlphaFoldDB" id="A0A511T9S6"/>
<reference evidence="3 4" key="1">
    <citation type="submission" date="2016-10" db="EMBL/GenBank/DDBJ databases">
        <authorList>
            <person name="Varghese N."/>
            <person name="Submissions S."/>
        </authorList>
    </citation>
    <scope>NUCLEOTIDE SEQUENCE [LARGE SCALE GENOMIC DNA]</scope>
    <source>
        <strain evidence="3 4">DSM 16525</strain>
    </source>
</reference>
<evidence type="ECO:0000313" key="4">
    <source>
        <dbReference type="Proteomes" id="UP000183760"/>
    </source>
</evidence>
<dbReference type="EMBL" id="FOIB01000012">
    <property type="protein sequence ID" value="SEU37309.1"/>
    <property type="molecule type" value="Genomic_DNA"/>
</dbReference>
<dbReference type="RefSeq" id="WP_074958115.1">
    <property type="nucleotide sequence ID" value="NZ_BJXR01000042.1"/>
</dbReference>
<dbReference type="OrthoDB" id="189783at2"/>
<gene>
    <name evidence="2" type="ORF">MFU01_59460</name>
    <name evidence="3" type="ORF">SAMN05443572_11241</name>
</gene>
<keyword evidence="1" id="KW-0812">Transmembrane</keyword>
<sequence>MSELVCPFCQFPVGAGALRCGGCGASFLVSPPPDSGAPVCAVHPQWMSQHACERCGAFACAQCLRRGPRQELVCESCHARVPHAQLPWDQRAELGWVKAFWKTCVEVMLRPVTTFARMSREASVGDSLLFAGLSAFVGYFSTWFLYTLFLLAFPYETFPASGSDNETNPALFRGVAVVLFVICMLLVPLLSMGLTLVAAGLDHLVLKVAGAQGTFATTLRGHALAQGVYLAGLVPFCSMYVLPFWSLGVRVSAYRSLHGVGWGPAVFGALLIPALTCCIGVGSYVAILTSILAPGALKL</sequence>
<feature type="transmembrane region" description="Helical" evidence="1">
    <location>
        <begin position="265"/>
        <end position="293"/>
    </location>
</feature>
<evidence type="ECO:0000313" key="3">
    <source>
        <dbReference type="EMBL" id="SEU37309.1"/>
    </source>
</evidence>
<dbReference type="Proteomes" id="UP000183760">
    <property type="component" value="Unassembled WGS sequence"/>
</dbReference>
<keyword evidence="4" id="KW-1185">Reference proteome</keyword>
<feature type="transmembrane region" description="Helical" evidence="1">
    <location>
        <begin position="222"/>
        <end position="245"/>
    </location>
</feature>
<name>A0A511T9S6_MYXFU</name>
<keyword evidence="1" id="KW-0472">Membrane</keyword>
<evidence type="ECO:0000256" key="1">
    <source>
        <dbReference type="SAM" id="Phobius"/>
    </source>
</evidence>
<keyword evidence="1" id="KW-1133">Transmembrane helix</keyword>
<comment type="caution">
    <text evidence="2">The sequence shown here is derived from an EMBL/GenBank/DDBJ whole genome shotgun (WGS) entry which is preliminary data.</text>
</comment>
<proteinExistence type="predicted"/>
<accession>A0A511T9S6</accession>
<organism evidence="2 5">
    <name type="scientific">Myxococcus fulvus</name>
    <dbReference type="NCBI Taxonomy" id="33"/>
    <lineage>
        <taxon>Bacteria</taxon>
        <taxon>Pseudomonadati</taxon>
        <taxon>Myxococcota</taxon>
        <taxon>Myxococcia</taxon>
        <taxon>Myxococcales</taxon>
        <taxon>Cystobacterineae</taxon>
        <taxon>Myxococcaceae</taxon>
        <taxon>Myxococcus</taxon>
    </lineage>
</organism>
<feature type="transmembrane region" description="Helical" evidence="1">
    <location>
        <begin position="175"/>
        <end position="201"/>
    </location>
</feature>
<feature type="transmembrane region" description="Helical" evidence="1">
    <location>
        <begin position="128"/>
        <end position="155"/>
    </location>
</feature>
<evidence type="ECO:0000313" key="5">
    <source>
        <dbReference type="Proteomes" id="UP000321514"/>
    </source>
</evidence>
<dbReference type="EMBL" id="BJXR01000042">
    <property type="protein sequence ID" value="GEN10909.1"/>
    <property type="molecule type" value="Genomic_DNA"/>
</dbReference>
<protein>
    <submittedName>
        <fullName evidence="2">Uncharacterized protein</fullName>
    </submittedName>
</protein>
<dbReference type="Proteomes" id="UP000321514">
    <property type="component" value="Unassembled WGS sequence"/>
</dbReference>
<dbReference type="STRING" id="1334629.MFUL124B02_41405"/>
<evidence type="ECO:0000313" key="2">
    <source>
        <dbReference type="EMBL" id="GEN10909.1"/>
    </source>
</evidence>
<reference evidence="2 5" key="2">
    <citation type="submission" date="2019-07" db="EMBL/GenBank/DDBJ databases">
        <title>Whole genome shotgun sequence of Myxococcus fulvus NBRC 100333.</title>
        <authorList>
            <person name="Hosoyama A."/>
            <person name="Uohara A."/>
            <person name="Ohji S."/>
            <person name="Ichikawa N."/>
        </authorList>
    </citation>
    <scope>NUCLEOTIDE SEQUENCE [LARGE SCALE GENOMIC DNA]</scope>
    <source>
        <strain evidence="2 5">NBRC 100333</strain>
    </source>
</reference>